<evidence type="ECO:0000313" key="1">
    <source>
        <dbReference type="EMBL" id="MBW75154.1"/>
    </source>
</evidence>
<name>A0A2M4DC39_ANODA</name>
<accession>A0A2M4DC39</accession>
<organism evidence="1">
    <name type="scientific">Anopheles darlingi</name>
    <name type="common">Mosquito</name>
    <dbReference type="NCBI Taxonomy" id="43151"/>
    <lineage>
        <taxon>Eukaryota</taxon>
        <taxon>Metazoa</taxon>
        <taxon>Ecdysozoa</taxon>
        <taxon>Arthropoda</taxon>
        <taxon>Hexapoda</taxon>
        <taxon>Insecta</taxon>
        <taxon>Pterygota</taxon>
        <taxon>Neoptera</taxon>
        <taxon>Endopterygota</taxon>
        <taxon>Diptera</taxon>
        <taxon>Nematocera</taxon>
        <taxon>Culicoidea</taxon>
        <taxon>Culicidae</taxon>
        <taxon>Anophelinae</taxon>
        <taxon>Anopheles</taxon>
    </lineage>
</organism>
<dbReference type="AlphaFoldDB" id="A0A2M4DC39"/>
<proteinExistence type="predicted"/>
<reference evidence="1" key="1">
    <citation type="submission" date="2018-01" db="EMBL/GenBank/DDBJ databases">
        <title>An insight into the sialome of Amazonian anophelines.</title>
        <authorList>
            <person name="Ribeiro J.M."/>
            <person name="Scarpassa V."/>
            <person name="Calvo E."/>
        </authorList>
    </citation>
    <scope>NUCLEOTIDE SEQUENCE</scope>
</reference>
<sequence length="94" mass="10244">MWTLLELLSPVFKLMDEALSQPSCWKTIAPENGVPFPPVILALSNQEADFNLHHLHPSGVVSIVSNMSDRGGLSLAIGKAGRARTVMNNIMMTE</sequence>
<protein>
    <submittedName>
        <fullName evidence="1">Putative secreted protein</fullName>
    </submittedName>
</protein>
<dbReference type="EMBL" id="GGFL01010976">
    <property type="protein sequence ID" value="MBW75154.1"/>
    <property type="molecule type" value="Transcribed_RNA"/>
</dbReference>